<evidence type="ECO:0000313" key="3">
    <source>
        <dbReference type="Proteomes" id="UP000737018"/>
    </source>
</evidence>
<feature type="signal peptide" evidence="1">
    <location>
        <begin position="1"/>
        <end position="30"/>
    </location>
</feature>
<reference evidence="2" key="1">
    <citation type="submission" date="2020-03" db="EMBL/GenBank/DDBJ databases">
        <title>Castanea mollissima Vanexum genome sequencing.</title>
        <authorList>
            <person name="Staton M."/>
        </authorList>
    </citation>
    <scope>NUCLEOTIDE SEQUENCE</scope>
    <source>
        <tissue evidence="2">Leaf</tissue>
    </source>
</reference>
<comment type="caution">
    <text evidence="2">The sequence shown here is derived from an EMBL/GenBank/DDBJ whole genome shotgun (WGS) entry which is preliminary data.</text>
</comment>
<evidence type="ECO:0000313" key="2">
    <source>
        <dbReference type="EMBL" id="KAF3954995.1"/>
    </source>
</evidence>
<feature type="chain" id="PRO_5035304795" evidence="1">
    <location>
        <begin position="31"/>
        <end position="152"/>
    </location>
</feature>
<evidence type="ECO:0000256" key="1">
    <source>
        <dbReference type="SAM" id="SignalP"/>
    </source>
</evidence>
<keyword evidence="1" id="KW-0732">Signal</keyword>
<dbReference type="AlphaFoldDB" id="A0A8J4QRT0"/>
<proteinExistence type="predicted"/>
<organism evidence="2 3">
    <name type="scientific">Castanea mollissima</name>
    <name type="common">Chinese chestnut</name>
    <dbReference type="NCBI Taxonomy" id="60419"/>
    <lineage>
        <taxon>Eukaryota</taxon>
        <taxon>Viridiplantae</taxon>
        <taxon>Streptophyta</taxon>
        <taxon>Embryophyta</taxon>
        <taxon>Tracheophyta</taxon>
        <taxon>Spermatophyta</taxon>
        <taxon>Magnoliopsida</taxon>
        <taxon>eudicotyledons</taxon>
        <taxon>Gunneridae</taxon>
        <taxon>Pentapetalae</taxon>
        <taxon>rosids</taxon>
        <taxon>fabids</taxon>
        <taxon>Fagales</taxon>
        <taxon>Fagaceae</taxon>
        <taxon>Castanea</taxon>
    </lineage>
</organism>
<accession>A0A8J4QRT0</accession>
<keyword evidence="3" id="KW-1185">Reference proteome</keyword>
<sequence length="152" mass="17014">MVLLQWSPLHFLLDWLHNALHLLALGRTSSQRPYRTTHRSNRASRAFMSFASLHELRAFGTIHKKWTLPVNVAAVPHLTFPRTDRMALLRLIGIGGSTDLLQSLESRRGLLQAVFGFGFCVLMSHGDEEEAGFAGFLLSSFVVWLGLSGIWG</sequence>
<gene>
    <name evidence="2" type="ORF">CMV_019736</name>
</gene>
<name>A0A8J4QRT0_9ROSI</name>
<dbReference type="EMBL" id="JRKL02003522">
    <property type="protein sequence ID" value="KAF3954995.1"/>
    <property type="molecule type" value="Genomic_DNA"/>
</dbReference>
<dbReference type="Proteomes" id="UP000737018">
    <property type="component" value="Unassembled WGS sequence"/>
</dbReference>
<protein>
    <submittedName>
        <fullName evidence="2">Uncharacterized protein</fullName>
    </submittedName>
</protein>